<dbReference type="RefSeq" id="WP_074841256.1">
    <property type="nucleotide sequence ID" value="NZ_CP047056.1"/>
</dbReference>
<dbReference type="Proteomes" id="UP000243374">
    <property type="component" value="Unassembled WGS sequence"/>
</dbReference>
<evidence type="ECO:0000313" key="2">
    <source>
        <dbReference type="EMBL" id="SFK28311.1"/>
    </source>
</evidence>
<organism evidence="2 3">
    <name type="scientific">Succinivibrio dextrinosolvens</name>
    <dbReference type="NCBI Taxonomy" id="83771"/>
    <lineage>
        <taxon>Bacteria</taxon>
        <taxon>Pseudomonadati</taxon>
        <taxon>Pseudomonadota</taxon>
        <taxon>Gammaproteobacteria</taxon>
        <taxon>Aeromonadales</taxon>
        <taxon>Succinivibrionaceae</taxon>
        <taxon>Succinivibrio</taxon>
    </lineage>
</organism>
<protein>
    <submittedName>
        <fullName evidence="2">Uncharacterized protein</fullName>
    </submittedName>
</protein>
<proteinExistence type="predicted"/>
<evidence type="ECO:0000256" key="1">
    <source>
        <dbReference type="SAM" id="MobiDB-lite"/>
    </source>
</evidence>
<sequence>MFVALILRRSIHRRLSAYLEENGYSDEDAIRELEGIKFYKAKDGWRLRDAITKTQREIIQALNLKFREDAELKESLFKPKQRKGRKSKLTEPPLHKVLEGTVR</sequence>
<gene>
    <name evidence="2" type="ORF">SAMN04487865_104822</name>
</gene>
<reference evidence="2 3" key="1">
    <citation type="submission" date="2016-10" db="EMBL/GenBank/DDBJ databases">
        <authorList>
            <person name="Varghese N."/>
            <person name="Submissions S."/>
        </authorList>
    </citation>
    <scope>NUCLEOTIDE SEQUENCE [LARGE SCALE GENOMIC DNA]</scope>
    <source>
        <strain evidence="2 3">22B</strain>
    </source>
</reference>
<dbReference type="AlphaFoldDB" id="A0A662ZB36"/>
<dbReference type="EMBL" id="FOSF01000048">
    <property type="protein sequence ID" value="SFK28311.1"/>
    <property type="molecule type" value="Genomic_DNA"/>
</dbReference>
<name>A0A662ZB36_9GAMM</name>
<keyword evidence="3" id="KW-1185">Reference proteome</keyword>
<accession>A0A662ZB36</accession>
<feature type="compositionally biased region" description="Basic and acidic residues" evidence="1">
    <location>
        <begin position="93"/>
        <end position="103"/>
    </location>
</feature>
<feature type="region of interest" description="Disordered" evidence="1">
    <location>
        <begin position="77"/>
        <end position="103"/>
    </location>
</feature>
<evidence type="ECO:0000313" key="3">
    <source>
        <dbReference type="Proteomes" id="UP000243374"/>
    </source>
</evidence>